<organism evidence="1 2">
    <name type="scientific">Halocaridina rubra</name>
    <name type="common">Hawaiian red shrimp</name>
    <dbReference type="NCBI Taxonomy" id="373956"/>
    <lineage>
        <taxon>Eukaryota</taxon>
        <taxon>Metazoa</taxon>
        <taxon>Ecdysozoa</taxon>
        <taxon>Arthropoda</taxon>
        <taxon>Crustacea</taxon>
        <taxon>Multicrustacea</taxon>
        <taxon>Malacostraca</taxon>
        <taxon>Eumalacostraca</taxon>
        <taxon>Eucarida</taxon>
        <taxon>Decapoda</taxon>
        <taxon>Pleocyemata</taxon>
        <taxon>Caridea</taxon>
        <taxon>Atyoidea</taxon>
        <taxon>Atyidae</taxon>
        <taxon>Halocaridina</taxon>
    </lineage>
</organism>
<protein>
    <submittedName>
        <fullName evidence="1">Uncharacterized protein</fullName>
    </submittedName>
</protein>
<dbReference type="AlphaFoldDB" id="A0AAN8WPG6"/>
<proteinExistence type="predicted"/>
<dbReference type="Proteomes" id="UP001381693">
    <property type="component" value="Unassembled WGS sequence"/>
</dbReference>
<keyword evidence="2" id="KW-1185">Reference proteome</keyword>
<gene>
    <name evidence="1" type="ORF">SK128_006731</name>
</gene>
<dbReference type="EMBL" id="JAXCGZ010015836">
    <property type="protein sequence ID" value="KAK7069792.1"/>
    <property type="molecule type" value="Genomic_DNA"/>
</dbReference>
<comment type="caution">
    <text evidence="1">The sequence shown here is derived from an EMBL/GenBank/DDBJ whole genome shotgun (WGS) entry which is preliminary data.</text>
</comment>
<sequence length="168" mass="18233">MGVLPRAGTAQDDARTLKGFRRRLSESARDVHGEGFHKLVRLGSGLRRRLSGSTRDLFSSVTSPVGSLDEPKTNPNELRRHLSTSMKDLLLHGVNGGGIGGIEASSTREGTSEGLGRKLSRRLSLLAGNVASRADQTRGSLRTRWPNLRRSRSFSVTVILPDASSRTM</sequence>
<evidence type="ECO:0000313" key="2">
    <source>
        <dbReference type="Proteomes" id="UP001381693"/>
    </source>
</evidence>
<reference evidence="1 2" key="1">
    <citation type="submission" date="2023-11" db="EMBL/GenBank/DDBJ databases">
        <title>Halocaridina rubra genome assembly.</title>
        <authorList>
            <person name="Smith C."/>
        </authorList>
    </citation>
    <scope>NUCLEOTIDE SEQUENCE [LARGE SCALE GENOMIC DNA]</scope>
    <source>
        <strain evidence="1">EP-1</strain>
        <tissue evidence="1">Whole</tissue>
    </source>
</reference>
<name>A0AAN8WPG6_HALRR</name>
<accession>A0AAN8WPG6</accession>
<evidence type="ECO:0000313" key="1">
    <source>
        <dbReference type="EMBL" id="KAK7069792.1"/>
    </source>
</evidence>